<organism evidence="1 2">
    <name type="scientific">Giardia muris</name>
    <dbReference type="NCBI Taxonomy" id="5742"/>
    <lineage>
        <taxon>Eukaryota</taxon>
        <taxon>Metamonada</taxon>
        <taxon>Diplomonadida</taxon>
        <taxon>Hexamitidae</taxon>
        <taxon>Giardiinae</taxon>
        <taxon>Giardia</taxon>
    </lineage>
</organism>
<dbReference type="AlphaFoldDB" id="A0A4Z1SYF8"/>
<dbReference type="VEuPathDB" id="GiardiaDB:GMRT_11924"/>
<dbReference type="EMBL" id="VDLU01000002">
    <property type="protein sequence ID" value="TNJ28538.1"/>
    <property type="molecule type" value="Genomic_DNA"/>
</dbReference>
<keyword evidence="2" id="KW-1185">Reference proteome</keyword>
<evidence type="ECO:0000313" key="1">
    <source>
        <dbReference type="EMBL" id="TNJ28538.1"/>
    </source>
</evidence>
<sequence>MYDDYEDDFVSYEADFDESEDGPVAEAPSTLTTTPLRAIFAQAPFNHKLLYTCGLIGDMYTLCSYDHIARGTTTYRGADLLDRGVQTPGFLGERIFTPNLAESLICTVLGEEHMSHSEEQRSEFQTKSMNTILAELHSLRPRLLLDGRKDTQMGFRVERIQSCRGGFAILVAVKLKDEELRPAETDMVETYSLTKALEEDPVATPLNRWEPLQYLLVAADNTLRVHSIYSNHLPIVTFSIAELPDAPARLVGVCRVRKGVHRIVLFALPVLGAFSEVRAIPAETSTCVEKEITSHVSIKADVHNTVILCVTGDGSLYSWAFSEDIGEVIIACLAGLEAAHSPLQALLVQQVLSVRMGTRTLVILELCPGFAIIFPFISLSDLVALLSAFGEYWSLRNSSGHVLRVSSWIRPSPDADLTVYMYGAQKTLVSAVRVSYSSAVSFDLGGAVYFLYNDQTVDIFTSCPQERLGVCKLSGSYPNLSLKLLVGSIPQELMETVTASLNAPRAFISS</sequence>
<gene>
    <name evidence="1" type="ORF">GMRT_11924</name>
</gene>
<evidence type="ECO:0000313" key="2">
    <source>
        <dbReference type="Proteomes" id="UP000315496"/>
    </source>
</evidence>
<reference evidence="1 2" key="1">
    <citation type="submission" date="2019-05" db="EMBL/GenBank/DDBJ databases">
        <title>The compact genome of Giardia muris reveals important steps in the evolution of intestinal protozoan parasites.</title>
        <authorList>
            <person name="Xu F."/>
            <person name="Jimenez-Gonzalez A."/>
            <person name="Einarsson E."/>
            <person name="Astvaldsson A."/>
            <person name="Peirasmaki D."/>
            <person name="Eckmann L."/>
            <person name="Andersson J.O."/>
            <person name="Svard S.G."/>
            <person name="Jerlstrom-Hultqvist J."/>
        </authorList>
    </citation>
    <scope>NUCLEOTIDE SEQUENCE [LARGE SCALE GENOMIC DNA]</scope>
    <source>
        <strain evidence="1 2">Roberts-Thomson</strain>
    </source>
</reference>
<protein>
    <submittedName>
        <fullName evidence="1">Uncharacterized protein</fullName>
    </submittedName>
</protein>
<accession>A0A4Z1SYF8</accession>
<dbReference type="OrthoDB" id="10255298at2759"/>
<proteinExistence type="predicted"/>
<name>A0A4Z1SYF8_GIAMU</name>
<comment type="caution">
    <text evidence="1">The sequence shown here is derived from an EMBL/GenBank/DDBJ whole genome shotgun (WGS) entry which is preliminary data.</text>
</comment>
<dbReference type="Proteomes" id="UP000315496">
    <property type="component" value="Chromosome 2"/>
</dbReference>